<evidence type="ECO:0008006" key="4">
    <source>
        <dbReference type="Google" id="ProtNLM"/>
    </source>
</evidence>
<evidence type="ECO:0000313" key="2">
    <source>
        <dbReference type="EMBL" id="TCT11330.1"/>
    </source>
</evidence>
<feature type="chain" id="PRO_5020546980" description="DUF1134 domain-containing protein" evidence="1">
    <location>
        <begin position="28"/>
        <end position="146"/>
    </location>
</feature>
<gene>
    <name evidence="2" type="ORF">EDC22_10487</name>
</gene>
<proteinExistence type="predicted"/>
<feature type="signal peptide" evidence="1">
    <location>
        <begin position="1"/>
        <end position="27"/>
    </location>
</feature>
<keyword evidence="1" id="KW-0732">Signal</keyword>
<evidence type="ECO:0000313" key="3">
    <source>
        <dbReference type="Proteomes" id="UP000295678"/>
    </source>
</evidence>
<dbReference type="OrthoDB" id="9809946at2"/>
<dbReference type="Proteomes" id="UP000295678">
    <property type="component" value="Unassembled WGS sequence"/>
</dbReference>
<dbReference type="AlphaFoldDB" id="A0A4R3MCM6"/>
<comment type="caution">
    <text evidence="2">The sequence shown here is derived from an EMBL/GenBank/DDBJ whole genome shotgun (WGS) entry which is preliminary data.</text>
</comment>
<keyword evidence="3" id="KW-1185">Reference proteome</keyword>
<dbReference type="RefSeq" id="WP_132806097.1">
    <property type="nucleotide sequence ID" value="NZ_SMAK01000004.1"/>
</dbReference>
<protein>
    <recommendedName>
        <fullName evidence="4">DUF1134 domain-containing protein</fullName>
    </recommendedName>
</protein>
<name>A0A4R3MCM6_9HYPH</name>
<organism evidence="2 3">
    <name type="scientific">Tepidamorphus gemmatus</name>
    <dbReference type="NCBI Taxonomy" id="747076"/>
    <lineage>
        <taxon>Bacteria</taxon>
        <taxon>Pseudomonadati</taxon>
        <taxon>Pseudomonadota</taxon>
        <taxon>Alphaproteobacteria</taxon>
        <taxon>Hyphomicrobiales</taxon>
        <taxon>Tepidamorphaceae</taxon>
        <taxon>Tepidamorphus</taxon>
    </lineage>
</organism>
<sequence length="146" mass="14745">MRKRFAALASAVMMLAGLMVGQMSAHAGTGQISMELVKAAFIVGGTGGKGTLVLDGRSYPLSIGGLSAGYQLTLSVVNLQSTVKNINRPEDIEGIYSAAGAGLAVAAGGKAAVMVNAKGVTLELIGTQLGVDLSVNLEGLSIALRR</sequence>
<dbReference type="EMBL" id="SMAK01000004">
    <property type="protein sequence ID" value="TCT11330.1"/>
    <property type="molecule type" value="Genomic_DNA"/>
</dbReference>
<evidence type="ECO:0000256" key="1">
    <source>
        <dbReference type="SAM" id="SignalP"/>
    </source>
</evidence>
<reference evidence="2 3" key="1">
    <citation type="submission" date="2019-03" db="EMBL/GenBank/DDBJ databases">
        <title>Genomic Encyclopedia of Type Strains, Phase IV (KMG-IV): sequencing the most valuable type-strain genomes for metagenomic binning, comparative biology and taxonomic classification.</title>
        <authorList>
            <person name="Goeker M."/>
        </authorList>
    </citation>
    <scope>NUCLEOTIDE SEQUENCE [LARGE SCALE GENOMIC DNA]</scope>
    <source>
        <strain evidence="2 3">DSM 19345</strain>
    </source>
</reference>
<accession>A0A4R3MCM6</accession>